<reference evidence="1" key="1">
    <citation type="submission" date="2021-04" db="EMBL/GenBank/DDBJ databases">
        <authorList>
            <person name="Pira H."/>
            <person name="Risdian C."/>
            <person name="Wink J."/>
        </authorList>
    </citation>
    <scope>NUCLEOTIDE SEQUENCE</scope>
    <source>
        <strain evidence="1">WHY3</strain>
    </source>
</reference>
<gene>
    <name evidence="1" type="ORF">KCG49_07095</name>
</gene>
<sequence length="1128" mass="131965">MNYKSQLYHPRTDKANVLSHIKTHGYEFFMKEIKKLKAHPSIRLIVEGNVLPKDFSSIGKNRLIYYSENFGGELAWIVWSIKKYHNALNKYLSYKTLLENEILLSNYEDALDILEQIENNICFSYWSTECKFSLNELYGGTEKNWELLNELSEKADENSLILFHLQLFSKKAEGKLSFNRYKRILNYDLANLSAGLKEYLYFKFGYFFIQEYSHLEYFLLTEANSSIIDRYELVINLLTDIVSDKDHKDYQLSVQVINELSEVIVDKRLDRLKEFCSQKLIEENADNQVLRFLENYTKGDYNLCIKEFPKIVEEYPSHIELFEPYIKSLIEEDRAFEKTGVSKEIDDILLNLYSLYSFDDEFDFAFENLAKKTITFSGLNSYRQLLGLISSLILIKSKNNKISDLIFVNSNFSNPILFLFNRDMAINHEYDFNSLPYKVNYLKGKGEFNSSMFSGILPDKKSFLYQIRSTFLSSNAEQSLSLIDEFLERSDLKIIDESDIFNIKFYCYLIKEEINQAITLLSNQYLINKNLCAKVDTIELLNLVDERIDEIPGSFESVIFSHFANSSSYFQFVNLDELFIEINVEYPHQLLDKIDSNNRNKIIYILEKVCNVDVLGNFLIFESRDEVVKERESILMSLLEIMPNKEEEYIDEIAKLKRLEIVKSVIKEVNDGRIYININSLDQSHKNVFQNNFDRLQSLIDYTASHDLWIIDINDKIQKLYQDIPNAEDLKKDAAYLTCKSFVNELINNFLYSEEYGLDGCLSTRIRHGALENIIRSVFERNGLIAKKTGEDYQDIEYWILDGNHINDNLHTQIQNHFKVFSKKTDDLIKFLVKEVVQIYSIKTTDKQDAIFNYYFSDDIHWIIYKDLKEVLNANYSDFINTIFDILKTHTNKILEKTRGYFKVDVKNKLISYLEELNSSINNTLLDEAYPKLTNNIKTATTEIQNVIDGNISEWFKLSEDSYQNVLDFESIINTSISLTNNNNIDFDPKIECEQDVGVYGYLHFIFIFRILFDNIIKHSKLAPSEVDASVIIDFDDAESVLKIVVKSKLNTSLNKNALNEKFKLIKEGWTAKKANQSVINKEGGSGYGKIKRILKYDLNSDDNEFDYLIEEDYLTVMIHISKWRTLV</sequence>
<dbReference type="RefSeq" id="WP_218545488.1">
    <property type="nucleotide sequence ID" value="NZ_JAGSPD010000004.1"/>
</dbReference>
<evidence type="ECO:0000313" key="2">
    <source>
        <dbReference type="Proteomes" id="UP001138894"/>
    </source>
</evidence>
<evidence type="ECO:0000313" key="1">
    <source>
        <dbReference type="EMBL" id="MBV7268949.1"/>
    </source>
</evidence>
<name>A0A9X1F852_9FLAO</name>
<organism evidence="1 2">
    <name type="scientific">Winogradskyella luteola</name>
    <dbReference type="NCBI Taxonomy" id="2828330"/>
    <lineage>
        <taxon>Bacteria</taxon>
        <taxon>Pseudomonadati</taxon>
        <taxon>Bacteroidota</taxon>
        <taxon>Flavobacteriia</taxon>
        <taxon>Flavobacteriales</taxon>
        <taxon>Flavobacteriaceae</taxon>
        <taxon>Winogradskyella</taxon>
    </lineage>
</organism>
<dbReference type="AlphaFoldDB" id="A0A9X1F852"/>
<keyword evidence="2" id="KW-1185">Reference proteome</keyword>
<comment type="caution">
    <text evidence="1">The sequence shown here is derived from an EMBL/GenBank/DDBJ whole genome shotgun (WGS) entry which is preliminary data.</text>
</comment>
<dbReference type="Proteomes" id="UP001138894">
    <property type="component" value="Unassembled WGS sequence"/>
</dbReference>
<accession>A0A9X1F852</accession>
<proteinExistence type="predicted"/>
<protein>
    <submittedName>
        <fullName evidence="1">Uncharacterized protein</fullName>
    </submittedName>
</protein>
<dbReference type="EMBL" id="JAGSPD010000004">
    <property type="protein sequence ID" value="MBV7268949.1"/>
    <property type="molecule type" value="Genomic_DNA"/>
</dbReference>